<feature type="transmembrane region" description="Helical" evidence="4">
    <location>
        <begin position="344"/>
        <end position="361"/>
    </location>
</feature>
<dbReference type="Proteomes" id="UP000318538">
    <property type="component" value="Chromosome"/>
</dbReference>
<dbReference type="InterPro" id="IPR036259">
    <property type="entry name" value="MFS_trans_sf"/>
</dbReference>
<feature type="transmembrane region" description="Helical" evidence="4">
    <location>
        <begin position="36"/>
        <end position="58"/>
    </location>
</feature>
<evidence type="ECO:0000256" key="4">
    <source>
        <dbReference type="SAM" id="Phobius"/>
    </source>
</evidence>
<evidence type="ECO:0000313" key="7">
    <source>
        <dbReference type="Proteomes" id="UP000318538"/>
    </source>
</evidence>
<evidence type="ECO:0000256" key="2">
    <source>
        <dbReference type="ARBA" id="ARBA00022989"/>
    </source>
</evidence>
<dbReference type="GO" id="GO:0022857">
    <property type="term" value="F:transmembrane transporter activity"/>
    <property type="evidence" value="ECO:0007669"/>
    <property type="project" value="InterPro"/>
</dbReference>
<feature type="transmembrane region" description="Helical" evidence="4">
    <location>
        <begin position="373"/>
        <end position="394"/>
    </location>
</feature>
<dbReference type="Gene3D" id="1.20.1250.20">
    <property type="entry name" value="MFS general substrate transporter like domains"/>
    <property type="match status" value="2"/>
</dbReference>
<dbReference type="KEGG" id="rlc:K227x_62810"/>
<feature type="transmembrane region" description="Helical" evidence="4">
    <location>
        <begin position="279"/>
        <end position="301"/>
    </location>
</feature>
<feature type="transmembrane region" description="Helical" evidence="4">
    <location>
        <begin position="170"/>
        <end position="187"/>
    </location>
</feature>
<reference evidence="6 7" key="1">
    <citation type="submission" date="2019-02" db="EMBL/GenBank/DDBJ databases">
        <title>Deep-cultivation of Planctomycetes and their phenomic and genomic characterization uncovers novel biology.</title>
        <authorList>
            <person name="Wiegand S."/>
            <person name="Jogler M."/>
            <person name="Boedeker C."/>
            <person name="Pinto D."/>
            <person name="Vollmers J."/>
            <person name="Rivas-Marin E."/>
            <person name="Kohn T."/>
            <person name="Peeters S.H."/>
            <person name="Heuer A."/>
            <person name="Rast P."/>
            <person name="Oberbeckmann S."/>
            <person name="Bunk B."/>
            <person name="Jeske O."/>
            <person name="Meyerdierks A."/>
            <person name="Storesund J.E."/>
            <person name="Kallscheuer N."/>
            <person name="Luecker S."/>
            <person name="Lage O.M."/>
            <person name="Pohl T."/>
            <person name="Merkel B.J."/>
            <person name="Hornburger P."/>
            <person name="Mueller R.-W."/>
            <person name="Bruemmer F."/>
            <person name="Labrenz M."/>
            <person name="Spormann A.M."/>
            <person name="Op den Camp H."/>
            <person name="Overmann J."/>
            <person name="Amann R."/>
            <person name="Jetten M.S.M."/>
            <person name="Mascher T."/>
            <person name="Medema M.H."/>
            <person name="Devos D.P."/>
            <person name="Kaster A.-K."/>
            <person name="Ovreas L."/>
            <person name="Rohde M."/>
            <person name="Galperin M.Y."/>
            <person name="Jogler C."/>
        </authorList>
    </citation>
    <scope>NUCLEOTIDE SEQUENCE [LARGE SCALE GENOMIC DNA]</scope>
    <source>
        <strain evidence="6 7">K22_7</strain>
    </source>
</reference>
<evidence type="ECO:0000256" key="1">
    <source>
        <dbReference type="ARBA" id="ARBA00022692"/>
    </source>
</evidence>
<dbReference type="InterPro" id="IPR011701">
    <property type="entry name" value="MFS"/>
</dbReference>
<dbReference type="InterPro" id="IPR020846">
    <property type="entry name" value="MFS_dom"/>
</dbReference>
<keyword evidence="3 4" id="KW-0472">Membrane</keyword>
<dbReference type="InterPro" id="IPR050327">
    <property type="entry name" value="Proton-linked_MCT"/>
</dbReference>
<feature type="transmembrane region" description="Helical" evidence="4">
    <location>
        <begin position="87"/>
        <end position="107"/>
    </location>
</feature>
<sequence length="468" mass="50018">MIDQAAADSDDGRNPTTVTGVLWNRRRPANWLSDGLALRLPFFYGYVMIPVAMLLLIATSPGQTFAFSAFLPAIRQSLVLSESELSFAYMLGTLLAAIPLLLVGPLADRFGLRSTSFVAALALGCTCWFASTISGWYGLLAAFFLLRFLGQGTLSLLGNNTTAMWFRSRIGRVSAVISIGTSVAFAWVPEMVNDSIAEIGWQATYRWIAIAVTVVIVPMVVLLFRERPEDLGQRVDGASPDSDVVAKDIAKTGNHSVVATTTVDEPSWTMAEALRTRSYFILAVTNVSWAMIGTGVVFYLYTICQQRGLGSNVASDMFKTLGLAMLVGQLVGGVLADFVALNRLLGIGVTLLLAGIVMLVGGETEWLSHGFAFLFGGGQGMLLAVGSAVWVRYFGREHLGTIRGSVWCMTVAGSGCGPLLMGLSHDRLGSFQPALLAFGGTLFVASACAWFATPPERKQHVKAGGSAV</sequence>
<feature type="transmembrane region" description="Helical" evidence="4">
    <location>
        <begin position="321"/>
        <end position="339"/>
    </location>
</feature>
<feature type="domain" description="Major facilitator superfamily (MFS) profile" evidence="5">
    <location>
        <begin position="38"/>
        <end position="457"/>
    </location>
</feature>
<keyword evidence="2 4" id="KW-1133">Transmembrane helix</keyword>
<dbReference type="PROSITE" id="PS50850">
    <property type="entry name" value="MFS"/>
    <property type="match status" value="1"/>
</dbReference>
<dbReference type="PANTHER" id="PTHR11360">
    <property type="entry name" value="MONOCARBOXYLATE TRANSPORTER"/>
    <property type="match status" value="1"/>
</dbReference>
<keyword evidence="7" id="KW-1185">Reference proteome</keyword>
<evidence type="ECO:0000313" key="6">
    <source>
        <dbReference type="EMBL" id="QDT07852.1"/>
    </source>
</evidence>
<keyword evidence="1 4" id="KW-0812">Transmembrane</keyword>
<name>A0A517NL36_9BACT</name>
<protein>
    <submittedName>
        <fullName evidence="6">Putative MFS-type transporter YhjX</fullName>
    </submittedName>
</protein>
<evidence type="ECO:0000256" key="3">
    <source>
        <dbReference type="ARBA" id="ARBA00023136"/>
    </source>
</evidence>
<dbReference type="Pfam" id="PF07690">
    <property type="entry name" value="MFS_1"/>
    <property type="match status" value="1"/>
</dbReference>
<dbReference type="AlphaFoldDB" id="A0A517NL36"/>
<proteinExistence type="predicted"/>
<feature type="transmembrane region" description="Helical" evidence="4">
    <location>
        <begin position="406"/>
        <end position="425"/>
    </location>
</feature>
<dbReference type="SUPFAM" id="SSF103473">
    <property type="entry name" value="MFS general substrate transporter"/>
    <property type="match status" value="1"/>
</dbReference>
<feature type="transmembrane region" description="Helical" evidence="4">
    <location>
        <begin position="137"/>
        <end position="158"/>
    </location>
</feature>
<feature type="transmembrane region" description="Helical" evidence="4">
    <location>
        <begin position="114"/>
        <end position="131"/>
    </location>
</feature>
<feature type="transmembrane region" description="Helical" evidence="4">
    <location>
        <begin position="431"/>
        <end position="452"/>
    </location>
</feature>
<evidence type="ECO:0000259" key="5">
    <source>
        <dbReference type="PROSITE" id="PS50850"/>
    </source>
</evidence>
<dbReference type="PANTHER" id="PTHR11360:SF308">
    <property type="entry name" value="BLL3089 PROTEIN"/>
    <property type="match status" value="1"/>
</dbReference>
<organism evidence="6 7">
    <name type="scientific">Rubripirellula lacrimiformis</name>
    <dbReference type="NCBI Taxonomy" id="1930273"/>
    <lineage>
        <taxon>Bacteria</taxon>
        <taxon>Pseudomonadati</taxon>
        <taxon>Planctomycetota</taxon>
        <taxon>Planctomycetia</taxon>
        <taxon>Pirellulales</taxon>
        <taxon>Pirellulaceae</taxon>
        <taxon>Rubripirellula</taxon>
    </lineage>
</organism>
<gene>
    <name evidence="6" type="primary">yhjX</name>
    <name evidence="6" type="ORF">K227x_62810</name>
</gene>
<accession>A0A517NL36</accession>
<dbReference type="EMBL" id="CP036525">
    <property type="protein sequence ID" value="QDT07852.1"/>
    <property type="molecule type" value="Genomic_DNA"/>
</dbReference>
<feature type="transmembrane region" description="Helical" evidence="4">
    <location>
        <begin position="207"/>
        <end position="224"/>
    </location>
</feature>